<dbReference type="Gene3D" id="1.10.10.60">
    <property type="entry name" value="Homeodomain-like"/>
    <property type="match status" value="1"/>
</dbReference>
<dbReference type="Pfam" id="PF01527">
    <property type="entry name" value="HTH_Tnp_1"/>
    <property type="match status" value="1"/>
</dbReference>
<gene>
    <name evidence="2" type="ORF">HNR06_001005</name>
</gene>
<accession>A0A7Y9X8Z2</accession>
<feature type="compositionally biased region" description="Basic and acidic residues" evidence="1">
    <location>
        <begin position="48"/>
        <end position="58"/>
    </location>
</feature>
<evidence type="ECO:0000313" key="2">
    <source>
        <dbReference type="EMBL" id="NYH51416.1"/>
    </source>
</evidence>
<feature type="region of interest" description="Disordered" evidence="1">
    <location>
        <begin position="24"/>
        <end position="65"/>
    </location>
</feature>
<comment type="caution">
    <text evidence="2">The sequence shown here is derived from an EMBL/GenBank/DDBJ whole genome shotgun (WGS) entry which is preliminary data.</text>
</comment>
<dbReference type="InterPro" id="IPR009057">
    <property type="entry name" value="Homeodomain-like_sf"/>
</dbReference>
<dbReference type="AlphaFoldDB" id="A0A7Y9X8Z2"/>
<name>A0A7Y9X8Z2_9ACTN</name>
<dbReference type="SUPFAM" id="SSF46689">
    <property type="entry name" value="Homeodomain-like"/>
    <property type="match status" value="1"/>
</dbReference>
<dbReference type="EMBL" id="JACCHL010000001">
    <property type="protein sequence ID" value="NYH51416.1"/>
    <property type="molecule type" value="Genomic_DNA"/>
</dbReference>
<dbReference type="GO" id="GO:0003677">
    <property type="term" value="F:DNA binding"/>
    <property type="evidence" value="ECO:0007669"/>
    <property type="project" value="InterPro"/>
</dbReference>
<evidence type="ECO:0000256" key="1">
    <source>
        <dbReference type="SAM" id="MobiDB-lite"/>
    </source>
</evidence>
<dbReference type="GO" id="GO:0004803">
    <property type="term" value="F:transposase activity"/>
    <property type="evidence" value="ECO:0007669"/>
    <property type="project" value="InterPro"/>
</dbReference>
<dbReference type="GO" id="GO:0006313">
    <property type="term" value="P:DNA transposition"/>
    <property type="evidence" value="ECO:0007669"/>
    <property type="project" value="InterPro"/>
</dbReference>
<proteinExistence type="predicted"/>
<protein>
    <submittedName>
        <fullName evidence="2">Transposase-like protein</fullName>
    </submittedName>
</protein>
<sequence>MTIAHIADEIGLKRETLRNWIRKDDDARSASVTTPDRSRADTSAPAKENLEQENERLRAQVAELT</sequence>
<dbReference type="InterPro" id="IPR002514">
    <property type="entry name" value="Transposase_8"/>
</dbReference>
<evidence type="ECO:0000313" key="3">
    <source>
        <dbReference type="Proteomes" id="UP000584931"/>
    </source>
</evidence>
<reference evidence="2 3" key="1">
    <citation type="submission" date="2020-07" db="EMBL/GenBank/DDBJ databases">
        <title>Sequencing the genomes of 1000 actinobacteria strains.</title>
        <authorList>
            <person name="Klenk H.-P."/>
        </authorList>
    </citation>
    <scope>NUCLEOTIDE SEQUENCE [LARGE SCALE GENOMIC DNA]</scope>
    <source>
        <strain evidence="2 3">DSM 45278</strain>
    </source>
</reference>
<organism evidence="2 3">
    <name type="scientific">Nocardiopsis sinuspersici</name>
    <dbReference type="NCBI Taxonomy" id="501010"/>
    <lineage>
        <taxon>Bacteria</taxon>
        <taxon>Bacillati</taxon>
        <taxon>Actinomycetota</taxon>
        <taxon>Actinomycetes</taxon>
        <taxon>Streptosporangiales</taxon>
        <taxon>Nocardiopsidaceae</taxon>
        <taxon>Nocardiopsis</taxon>
    </lineage>
</organism>
<dbReference type="Proteomes" id="UP000584931">
    <property type="component" value="Unassembled WGS sequence"/>
</dbReference>